<sequence length="166" mass="17815">MSLPLALTLLSLLISLFTLVAVGAVYSRLRVLEQTALNPAAVRLADEQKTVVPELRPQDGEVASVVLLMDSTCAICHQAWAMLHETSWPGLRIIGLVAEAHMASAFSGGPVHADADQWAELYEGYAPCLYAVAPSGTVIARRFVYGDTDLPELLTTLLSSRSSHAL</sequence>
<evidence type="ECO:0000313" key="2">
    <source>
        <dbReference type="Proteomes" id="UP001501578"/>
    </source>
</evidence>
<proteinExistence type="predicted"/>
<accession>A0ABN1PYS0</accession>
<keyword evidence="2" id="KW-1185">Reference proteome</keyword>
<gene>
    <name evidence="1" type="ORF">GCM10009560_43220</name>
</gene>
<protein>
    <recommendedName>
        <fullName evidence="3">Thioredoxin domain-containing protein</fullName>
    </recommendedName>
</protein>
<dbReference type="RefSeq" id="WP_343951744.1">
    <property type="nucleotide sequence ID" value="NZ_BAAAHQ010000023.1"/>
</dbReference>
<evidence type="ECO:0000313" key="1">
    <source>
        <dbReference type="EMBL" id="GAA0935269.1"/>
    </source>
</evidence>
<comment type="caution">
    <text evidence="1">The sequence shown here is derived from an EMBL/GenBank/DDBJ whole genome shotgun (WGS) entry which is preliminary data.</text>
</comment>
<name>A0ABN1PYS0_9ACTN</name>
<dbReference type="Proteomes" id="UP001501578">
    <property type="component" value="Unassembled WGS sequence"/>
</dbReference>
<reference evidence="1 2" key="1">
    <citation type="journal article" date="2019" name="Int. J. Syst. Evol. Microbiol.">
        <title>The Global Catalogue of Microorganisms (GCM) 10K type strain sequencing project: providing services to taxonomists for standard genome sequencing and annotation.</title>
        <authorList>
            <consortium name="The Broad Institute Genomics Platform"/>
            <consortium name="The Broad Institute Genome Sequencing Center for Infectious Disease"/>
            <person name="Wu L."/>
            <person name="Ma J."/>
        </authorList>
    </citation>
    <scope>NUCLEOTIDE SEQUENCE [LARGE SCALE GENOMIC DNA]</scope>
    <source>
        <strain evidence="1 2">JCM 11136</strain>
    </source>
</reference>
<dbReference type="EMBL" id="BAAAHQ010000023">
    <property type="protein sequence ID" value="GAA0935269.1"/>
    <property type="molecule type" value="Genomic_DNA"/>
</dbReference>
<organism evidence="1 2">
    <name type="scientific">Nonomuraea longicatena</name>
    <dbReference type="NCBI Taxonomy" id="83682"/>
    <lineage>
        <taxon>Bacteria</taxon>
        <taxon>Bacillati</taxon>
        <taxon>Actinomycetota</taxon>
        <taxon>Actinomycetes</taxon>
        <taxon>Streptosporangiales</taxon>
        <taxon>Streptosporangiaceae</taxon>
        <taxon>Nonomuraea</taxon>
    </lineage>
</organism>
<evidence type="ECO:0008006" key="3">
    <source>
        <dbReference type="Google" id="ProtNLM"/>
    </source>
</evidence>